<evidence type="ECO:0000313" key="9">
    <source>
        <dbReference type="Proteomes" id="UP000444721"/>
    </source>
</evidence>
<dbReference type="GeneID" id="68112518"/>
<comment type="similarity">
    <text evidence="1">Belongs to the protein-tyrosine phosphatase family. Non-receptor class dual specificity subfamily.</text>
</comment>
<accession>A0A6A5BDL0</accession>
<dbReference type="PROSITE" id="PS50056">
    <property type="entry name" value="TYR_PHOSPHATASE_2"/>
    <property type="match status" value="1"/>
</dbReference>
<comment type="caution">
    <text evidence="8">The sequence shown here is derived from an EMBL/GenBank/DDBJ whole genome shotgun (WGS) entry which is preliminary data.</text>
</comment>
<dbReference type="EMBL" id="VFQX01000043">
    <property type="protein sequence ID" value="KAF0975973.1"/>
    <property type="molecule type" value="Genomic_DNA"/>
</dbReference>
<dbReference type="Pfam" id="PF00782">
    <property type="entry name" value="DSPc"/>
    <property type="match status" value="1"/>
</dbReference>
<feature type="region of interest" description="Disordered" evidence="5">
    <location>
        <begin position="279"/>
        <end position="311"/>
    </location>
</feature>
<dbReference type="OMA" id="HCKEGKS"/>
<dbReference type="RefSeq" id="XP_044560686.1">
    <property type="nucleotide sequence ID" value="XM_044708811.1"/>
</dbReference>
<dbReference type="GO" id="GO:0017017">
    <property type="term" value="F:MAP kinase tyrosine/serine/threonine phosphatase activity"/>
    <property type="evidence" value="ECO:0007669"/>
    <property type="project" value="TreeGrafter"/>
</dbReference>
<keyword evidence="9" id="KW-1185">Reference proteome</keyword>
<dbReference type="OrthoDB" id="2017893at2759"/>
<dbReference type="SMART" id="SM00195">
    <property type="entry name" value="DSPc"/>
    <property type="match status" value="1"/>
</dbReference>
<feature type="region of interest" description="Disordered" evidence="5">
    <location>
        <begin position="356"/>
        <end position="395"/>
    </location>
</feature>
<protein>
    <recommendedName>
        <fullName evidence="2">protein-tyrosine-phosphatase</fullName>
        <ecNumber evidence="2">3.1.3.48</ecNumber>
    </recommendedName>
</protein>
<dbReference type="VEuPathDB" id="AmoebaDB:NfTy_053100"/>
<dbReference type="GO" id="GO:0005737">
    <property type="term" value="C:cytoplasm"/>
    <property type="evidence" value="ECO:0007669"/>
    <property type="project" value="TreeGrafter"/>
</dbReference>
<dbReference type="InterPro" id="IPR029021">
    <property type="entry name" value="Prot-tyrosine_phosphatase-like"/>
</dbReference>
<reference evidence="8 9" key="1">
    <citation type="journal article" date="2019" name="Sci. Rep.">
        <title>Nanopore sequencing improves the draft genome of the human pathogenic amoeba Naegleria fowleri.</title>
        <authorList>
            <person name="Liechti N."/>
            <person name="Schurch N."/>
            <person name="Bruggmann R."/>
            <person name="Wittwer M."/>
        </authorList>
    </citation>
    <scope>NUCLEOTIDE SEQUENCE [LARGE SCALE GENOMIC DNA]</scope>
    <source>
        <strain evidence="8 9">ATCC 30894</strain>
    </source>
</reference>
<evidence type="ECO:0000256" key="3">
    <source>
        <dbReference type="ARBA" id="ARBA00022801"/>
    </source>
</evidence>
<evidence type="ECO:0000256" key="1">
    <source>
        <dbReference type="ARBA" id="ARBA00008601"/>
    </source>
</evidence>
<sequence length="517" mass="59283">MVLKVFEDFHEEQEHEDPPLSTSTRTLKQSIQQCESQHNTDPKWFIHPTHYSLLDELEIYPRVYIGGQYEAKDSEWFARHRISHVLNVSSLQNTFQKKTLYYREEEEEAISPKTSSFDVENIHPNIKEDPKTLEKTTTLKQSLHPLGKPMTITYLKINVDDSTDVKIARHFDKAISFVRKTLEENSQNRVLIHCKEGKSRSVTMMLAFGMNYFNLSLLEAFRHFENKTNNRSRINLGFQLQLMNYEKELLEEKGIENPRNSLDFLNSYQMSTCRRVSQVTPETGTATTNIHSTSVSSSPSKLKTTTWTKTSDRQALRPIALENGRHLPSSPSSLTVQQQETEFRSPIKAIRKVNPSSLSSTMSTLTTTSSPLLATPSLPKSHHSTTLKTPKNKLPPTPLAIATKLQEGNATTLIGDDYHSLEFKFDEEEDSKEQDVEISDAMEERVFMTTPAKKRKSDQQVNELSSERRRWMEQNLIKNEKSSFTTTQNSVQETDVSQSSTLSQIPHVELENLSFTF</sequence>
<evidence type="ECO:0000313" key="8">
    <source>
        <dbReference type="EMBL" id="KAF0975973.1"/>
    </source>
</evidence>
<dbReference type="SUPFAM" id="SSF52799">
    <property type="entry name" value="(Phosphotyrosine protein) phosphatases II"/>
    <property type="match status" value="1"/>
</dbReference>
<dbReference type="InterPro" id="IPR000387">
    <property type="entry name" value="Tyr_Pase_dom"/>
</dbReference>
<organism evidence="8 9">
    <name type="scientific">Naegleria fowleri</name>
    <name type="common">Brain eating amoeba</name>
    <dbReference type="NCBI Taxonomy" id="5763"/>
    <lineage>
        <taxon>Eukaryota</taxon>
        <taxon>Discoba</taxon>
        <taxon>Heterolobosea</taxon>
        <taxon>Tetramitia</taxon>
        <taxon>Eutetramitia</taxon>
        <taxon>Vahlkampfiidae</taxon>
        <taxon>Naegleria</taxon>
    </lineage>
</organism>
<evidence type="ECO:0000256" key="2">
    <source>
        <dbReference type="ARBA" id="ARBA00013064"/>
    </source>
</evidence>
<dbReference type="PANTHER" id="PTHR10159:SF414">
    <property type="entry name" value="PROTEIN-TYROSINE-PHOSPHATASE-RELATED"/>
    <property type="match status" value="1"/>
</dbReference>
<keyword evidence="3" id="KW-0378">Hydrolase</keyword>
<dbReference type="GO" id="GO:0033550">
    <property type="term" value="F:MAP kinase tyrosine phosphatase activity"/>
    <property type="evidence" value="ECO:0007669"/>
    <property type="project" value="TreeGrafter"/>
</dbReference>
<proteinExistence type="inferred from homology"/>
<dbReference type="PROSITE" id="PS50054">
    <property type="entry name" value="TYR_PHOSPHATASE_DUAL"/>
    <property type="match status" value="1"/>
</dbReference>
<feature type="domain" description="Tyrosine-protein phosphatase" evidence="6">
    <location>
        <begin position="55"/>
        <end position="251"/>
    </location>
</feature>
<keyword evidence="4" id="KW-0904">Protein phosphatase</keyword>
<feature type="region of interest" description="Disordered" evidence="5">
    <location>
        <begin position="478"/>
        <end position="498"/>
    </location>
</feature>
<evidence type="ECO:0000256" key="5">
    <source>
        <dbReference type="SAM" id="MobiDB-lite"/>
    </source>
</evidence>
<dbReference type="AlphaFoldDB" id="A0A6A5BDL0"/>
<dbReference type="Gene3D" id="3.90.190.10">
    <property type="entry name" value="Protein tyrosine phosphatase superfamily"/>
    <property type="match status" value="1"/>
</dbReference>
<dbReference type="GO" id="GO:0043409">
    <property type="term" value="P:negative regulation of MAPK cascade"/>
    <property type="evidence" value="ECO:0007669"/>
    <property type="project" value="TreeGrafter"/>
</dbReference>
<dbReference type="VEuPathDB" id="AmoebaDB:FDP41_005300"/>
<feature type="compositionally biased region" description="Low complexity" evidence="5">
    <location>
        <begin position="287"/>
        <end position="309"/>
    </location>
</feature>
<dbReference type="VEuPathDB" id="AmoebaDB:NF0102230"/>
<dbReference type="EC" id="3.1.3.48" evidence="2"/>
<dbReference type="CDD" id="cd14498">
    <property type="entry name" value="DSP"/>
    <property type="match status" value="1"/>
</dbReference>
<dbReference type="GO" id="GO:0008330">
    <property type="term" value="F:protein tyrosine/threonine phosphatase activity"/>
    <property type="evidence" value="ECO:0007669"/>
    <property type="project" value="TreeGrafter"/>
</dbReference>
<evidence type="ECO:0000256" key="4">
    <source>
        <dbReference type="ARBA" id="ARBA00022912"/>
    </source>
</evidence>
<feature type="compositionally biased region" description="Low complexity" evidence="5">
    <location>
        <begin position="356"/>
        <end position="379"/>
    </location>
</feature>
<feature type="compositionally biased region" description="Polar residues" evidence="5">
    <location>
        <begin position="482"/>
        <end position="498"/>
    </location>
</feature>
<dbReference type="InterPro" id="IPR020422">
    <property type="entry name" value="TYR_PHOSPHATASE_DUAL_dom"/>
</dbReference>
<gene>
    <name evidence="8" type="ORF">FDP41_005300</name>
</gene>
<dbReference type="PANTHER" id="PTHR10159">
    <property type="entry name" value="DUAL SPECIFICITY PROTEIN PHOSPHATASE"/>
    <property type="match status" value="1"/>
</dbReference>
<feature type="domain" description="Tyrosine specific protein phosphatases" evidence="7">
    <location>
        <begin position="169"/>
        <end position="227"/>
    </location>
</feature>
<evidence type="ECO:0000259" key="6">
    <source>
        <dbReference type="PROSITE" id="PS50054"/>
    </source>
</evidence>
<dbReference type="Proteomes" id="UP000444721">
    <property type="component" value="Unassembled WGS sequence"/>
</dbReference>
<name>A0A6A5BDL0_NAEFO</name>
<dbReference type="InterPro" id="IPR000340">
    <property type="entry name" value="Dual-sp_phosphatase_cat-dom"/>
</dbReference>
<evidence type="ECO:0000259" key="7">
    <source>
        <dbReference type="PROSITE" id="PS50056"/>
    </source>
</evidence>